<dbReference type="EMBL" id="LELK01000001">
    <property type="protein sequence ID" value="KMM38895.1"/>
    <property type="molecule type" value="Genomic_DNA"/>
</dbReference>
<feature type="domain" description="CusB-like beta-barrel" evidence="4">
    <location>
        <begin position="256"/>
        <end position="325"/>
    </location>
</feature>
<accession>A0A0J6D0N0</accession>
<evidence type="ECO:0000259" key="5">
    <source>
        <dbReference type="Pfam" id="PF25989"/>
    </source>
</evidence>
<comment type="similarity">
    <text evidence="1">Belongs to the membrane fusion protein (MFP) (TC 8.A.1) family.</text>
</comment>
<keyword evidence="2" id="KW-0175">Coiled coil</keyword>
<sequence length="400" mass="42710">MKKTILLAGMLVFASACTTQEITNEETANEAIPVETTAVKQMNLTDELELTGQATPGVTIPLVAPSPLEVNEINVTVGSTVEKGDLLVALDDTTARENVAQLTNAVNELQNAVDQAKELSQQAEKSAQELKDLQTDLNASLERSKQLLNELDSEEVTAADVLKESLEVTIKQAQLSQAAAQVPSMSAGNVTQLETQLSETKASLNQARDVLNATTIESPINGVVSQINTEENATAVPSTPIAVIVNLTPIHAAFQVNSFQISQLEKEQEVNVTFDGVEGSFEGKLTAIPPTANEQTGSFLVEIPIENKDGKIKGGMKATATVNTNKIENAIVIPKESVIYGDKENYVYVPEGTKVKKVEVELGAESGENIQITSGLSKGDTVITQGKDRLNDASEIQVKK</sequence>
<dbReference type="Pfam" id="PF25954">
    <property type="entry name" value="Beta-barrel_RND_2"/>
    <property type="match status" value="1"/>
</dbReference>
<dbReference type="InterPro" id="IPR058792">
    <property type="entry name" value="Beta-barrel_RND_2"/>
</dbReference>
<dbReference type="PROSITE" id="PS51257">
    <property type="entry name" value="PROKAR_LIPOPROTEIN"/>
    <property type="match status" value="1"/>
</dbReference>
<evidence type="ECO:0000256" key="3">
    <source>
        <dbReference type="SAM" id="SignalP"/>
    </source>
</evidence>
<dbReference type="GO" id="GO:0015562">
    <property type="term" value="F:efflux transmembrane transporter activity"/>
    <property type="evidence" value="ECO:0007669"/>
    <property type="project" value="TreeGrafter"/>
</dbReference>
<name>A0A0J6D0N0_9BACL</name>
<proteinExistence type="inferred from homology"/>
<dbReference type="GO" id="GO:1990281">
    <property type="term" value="C:efflux pump complex"/>
    <property type="evidence" value="ECO:0007669"/>
    <property type="project" value="TreeGrafter"/>
</dbReference>
<feature type="domain" description="YknX-like C-terminal permuted SH3-like" evidence="5">
    <location>
        <begin position="330"/>
        <end position="398"/>
    </location>
</feature>
<dbReference type="Pfam" id="PF25989">
    <property type="entry name" value="YknX_C"/>
    <property type="match status" value="1"/>
</dbReference>
<reference evidence="6" key="1">
    <citation type="submission" date="2015-06" db="EMBL/GenBank/DDBJ databases">
        <authorList>
            <person name="Liu B."/>
            <person name="Wang J."/>
            <person name="Zhu Y."/>
            <person name="Liu G."/>
            <person name="Chen Q."/>
            <person name="Zheng C."/>
            <person name="Che J."/>
            <person name="Ge C."/>
            <person name="Shi H."/>
            <person name="Pan Z."/>
            <person name="Liu X."/>
        </authorList>
    </citation>
    <scope>NUCLEOTIDE SEQUENCE [LARGE SCALE GENOMIC DNA]</scope>
    <source>
        <strain evidence="6">DSM 16346</strain>
    </source>
</reference>
<feature type="chain" id="PRO_5039254242" evidence="3">
    <location>
        <begin position="19"/>
        <end position="400"/>
    </location>
</feature>
<dbReference type="NCBIfam" id="TIGR01730">
    <property type="entry name" value="RND_mfp"/>
    <property type="match status" value="1"/>
</dbReference>
<evidence type="ECO:0000259" key="4">
    <source>
        <dbReference type="Pfam" id="PF25954"/>
    </source>
</evidence>
<evidence type="ECO:0000313" key="6">
    <source>
        <dbReference type="EMBL" id="KMM38895.1"/>
    </source>
</evidence>
<dbReference type="PANTHER" id="PTHR30469:SF15">
    <property type="entry name" value="HLYD FAMILY OF SECRETION PROTEINS"/>
    <property type="match status" value="1"/>
</dbReference>
<dbReference type="OrthoDB" id="2935607at2"/>
<feature type="coiled-coil region" evidence="2">
    <location>
        <begin position="92"/>
        <end position="150"/>
    </location>
</feature>
<protein>
    <submittedName>
        <fullName evidence="6">Uncharacterized protein</fullName>
    </submittedName>
</protein>
<dbReference type="PANTHER" id="PTHR30469">
    <property type="entry name" value="MULTIDRUG RESISTANCE PROTEIN MDTA"/>
    <property type="match status" value="1"/>
</dbReference>
<gene>
    <name evidence="6" type="ORF">AB986_06465</name>
</gene>
<dbReference type="SUPFAM" id="SSF111369">
    <property type="entry name" value="HlyD-like secretion proteins"/>
    <property type="match status" value="2"/>
</dbReference>
<evidence type="ECO:0000256" key="2">
    <source>
        <dbReference type="SAM" id="Coils"/>
    </source>
</evidence>
<dbReference type="STRING" id="157733.AB986_06465"/>
<keyword evidence="7" id="KW-1185">Reference proteome</keyword>
<dbReference type="InterPro" id="IPR006143">
    <property type="entry name" value="RND_pump_MFP"/>
</dbReference>
<evidence type="ECO:0000256" key="1">
    <source>
        <dbReference type="ARBA" id="ARBA00009477"/>
    </source>
</evidence>
<dbReference type="Gene3D" id="2.40.30.170">
    <property type="match status" value="1"/>
</dbReference>
<evidence type="ECO:0000313" key="7">
    <source>
        <dbReference type="Proteomes" id="UP000035996"/>
    </source>
</evidence>
<dbReference type="InterPro" id="IPR058637">
    <property type="entry name" value="YknX-like_C"/>
</dbReference>
<feature type="signal peptide" evidence="3">
    <location>
        <begin position="1"/>
        <end position="18"/>
    </location>
</feature>
<comment type="caution">
    <text evidence="6">The sequence shown here is derived from an EMBL/GenBank/DDBJ whole genome shotgun (WGS) entry which is preliminary data.</text>
</comment>
<dbReference type="AlphaFoldDB" id="A0A0J6D0N0"/>
<organism evidence="6 7">
    <name type="scientific">Guptibacillus hwajinpoensis</name>
    <dbReference type="NCBI Taxonomy" id="208199"/>
    <lineage>
        <taxon>Bacteria</taxon>
        <taxon>Bacillati</taxon>
        <taxon>Bacillota</taxon>
        <taxon>Bacilli</taxon>
        <taxon>Bacillales</taxon>
        <taxon>Guptibacillaceae</taxon>
        <taxon>Guptibacillus</taxon>
    </lineage>
</organism>
<dbReference type="Gene3D" id="2.40.420.20">
    <property type="match status" value="1"/>
</dbReference>
<dbReference type="Gene3D" id="2.40.50.100">
    <property type="match status" value="1"/>
</dbReference>
<dbReference type="RefSeq" id="WP_048310047.1">
    <property type="nucleotide sequence ID" value="NZ_CP119526.1"/>
</dbReference>
<keyword evidence="3" id="KW-0732">Signal</keyword>
<dbReference type="Proteomes" id="UP000035996">
    <property type="component" value="Unassembled WGS sequence"/>
</dbReference>